<dbReference type="OrthoDB" id="779326at2759"/>
<evidence type="ECO:0000313" key="3">
    <source>
        <dbReference type="EMBL" id="KAG1368138.1"/>
    </source>
</evidence>
<dbReference type="PANTHER" id="PTHR36715:SF1">
    <property type="entry name" value="PROTEIN, PUTATIVE-RELATED"/>
    <property type="match status" value="1"/>
</dbReference>
<evidence type="ECO:0000256" key="1">
    <source>
        <dbReference type="SAM" id="MobiDB-lite"/>
    </source>
</evidence>
<accession>A0A8K0IVA5</accession>
<keyword evidence="2" id="KW-0812">Transmembrane</keyword>
<reference evidence="3" key="1">
    <citation type="journal article" date="2017" name="Gigascience">
        <title>The genome draft of coconut (Cocos nucifera).</title>
        <authorList>
            <person name="Xiao Y."/>
            <person name="Xu P."/>
            <person name="Fan H."/>
            <person name="Baudouin L."/>
            <person name="Xia W."/>
            <person name="Bocs S."/>
            <person name="Xu J."/>
            <person name="Li Q."/>
            <person name="Guo A."/>
            <person name="Zhou L."/>
            <person name="Li J."/>
            <person name="Wu Y."/>
            <person name="Ma Z."/>
            <person name="Armero A."/>
            <person name="Issali A.E."/>
            <person name="Liu N."/>
            <person name="Peng M."/>
            <person name="Yang Y."/>
        </authorList>
    </citation>
    <scope>NUCLEOTIDE SEQUENCE</scope>
    <source>
        <tissue evidence="3">Spear leaf of Hainan Tall coconut</tissue>
    </source>
</reference>
<gene>
    <name evidence="3" type="ORF">COCNU_14G006060</name>
</gene>
<dbReference type="PANTHER" id="PTHR36715">
    <property type="entry name" value="BNAANNG41370D PROTEIN"/>
    <property type="match status" value="1"/>
</dbReference>
<name>A0A8K0IVA5_COCNU</name>
<dbReference type="Proteomes" id="UP000797356">
    <property type="component" value="Chromosome 14"/>
</dbReference>
<keyword evidence="2" id="KW-1133">Transmembrane helix</keyword>
<dbReference type="EMBL" id="CM017885">
    <property type="protein sequence ID" value="KAG1368138.1"/>
    <property type="molecule type" value="Genomic_DNA"/>
</dbReference>
<keyword evidence="2" id="KW-0472">Membrane</keyword>
<proteinExistence type="predicted"/>
<dbReference type="AlphaFoldDB" id="A0A8K0IVA5"/>
<evidence type="ECO:0000256" key="2">
    <source>
        <dbReference type="SAM" id="Phobius"/>
    </source>
</evidence>
<evidence type="ECO:0000313" key="4">
    <source>
        <dbReference type="Proteomes" id="UP000797356"/>
    </source>
</evidence>
<organism evidence="3 4">
    <name type="scientific">Cocos nucifera</name>
    <name type="common">Coconut palm</name>
    <dbReference type="NCBI Taxonomy" id="13894"/>
    <lineage>
        <taxon>Eukaryota</taxon>
        <taxon>Viridiplantae</taxon>
        <taxon>Streptophyta</taxon>
        <taxon>Embryophyta</taxon>
        <taxon>Tracheophyta</taxon>
        <taxon>Spermatophyta</taxon>
        <taxon>Magnoliopsida</taxon>
        <taxon>Liliopsida</taxon>
        <taxon>Arecaceae</taxon>
        <taxon>Arecoideae</taxon>
        <taxon>Cocoseae</taxon>
        <taxon>Attaleinae</taxon>
        <taxon>Cocos</taxon>
    </lineage>
</organism>
<protein>
    <submittedName>
        <fullName evidence="3">Uncharacterized protein</fullName>
    </submittedName>
</protein>
<sequence length="303" mass="32379">MEISLTDTEIDRLQNHSIINNLLHQLPDIGSLCASIVLILAASAAFVGVVRQTELLIFRRREERSGISHPVVAYSDNDSCSSSDDDDDDDDDTNEEGEEVSSSDEYESACGSGICGDDDWGHDGNSGSRPFWQELGLGGAVVKTWEGLGLGIERSSGLISLLDLNRGEVLRSFLPGAGQIPVASLSSPAVVLSAAERVGAAAVKVWDARVGGQAPSATADWRPFRRRRVVGVAGGGERKVYVSDDVGAVSVADLRNLRSPLRDTWWEADAVNVEDLTGSERSGSVVSWCRNAVRCLPLLPSSN</sequence>
<keyword evidence="4" id="KW-1185">Reference proteome</keyword>
<feature type="compositionally biased region" description="Acidic residues" evidence="1">
    <location>
        <begin position="83"/>
        <end position="107"/>
    </location>
</feature>
<feature type="region of interest" description="Disordered" evidence="1">
    <location>
        <begin position="71"/>
        <end position="109"/>
    </location>
</feature>
<reference evidence="3" key="2">
    <citation type="submission" date="2019-07" db="EMBL/GenBank/DDBJ databases">
        <authorList>
            <person name="Yang Y."/>
            <person name="Bocs S."/>
            <person name="Baudouin L."/>
        </authorList>
    </citation>
    <scope>NUCLEOTIDE SEQUENCE</scope>
    <source>
        <tissue evidence="3">Spear leaf of Hainan Tall coconut</tissue>
    </source>
</reference>
<comment type="caution">
    <text evidence="3">The sequence shown here is derived from an EMBL/GenBank/DDBJ whole genome shotgun (WGS) entry which is preliminary data.</text>
</comment>
<feature type="transmembrane region" description="Helical" evidence="2">
    <location>
        <begin position="29"/>
        <end position="50"/>
    </location>
</feature>